<gene>
    <name evidence="1" type="ORF">CDAR_296291</name>
</gene>
<name>A0AAV4USJ6_9ARAC</name>
<comment type="caution">
    <text evidence="1">The sequence shown here is derived from an EMBL/GenBank/DDBJ whole genome shotgun (WGS) entry which is preliminary data.</text>
</comment>
<evidence type="ECO:0000313" key="2">
    <source>
        <dbReference type="Proteomes" id="UP001054837"/>
    </source>
</evidence>
<evidence type="ECO:0000313" key="1">
    <source>
        <dbReference type="EMBL" id="GIY60674.1"/>
    </source>
</evidence>
<proteinExistence type="predicted"/>
<organism evidence="1 2">
    <name type="scientific">Caerostris darwini</name>
    <dbReference type="NCBI Taxonomy" id="1538125"/>
    <lineage>
        <taxon>Eukaryota</taxon>
        <taxon>Metazoa</taxon>
        <taxon>Ecdysozoa</taxon>
        <taxon>Arthropoda</taxon>
        <taxon>Chelicerata</taxon>
        <taxon>Arachnida</taxon>
        <taxon>Araneae</taxon>
        <taxon>Araneomorphae</taxon>
        <taxon>Entelegynae</taxon>
        <taxon>Araneoidea</taxon>
        <taxon>Araneidae</taxon>
        <taxon>Caerostris</taxon>
    </lineage>
</organism>
<reference evidence="1 2" key="1">
    <citation type="submission" date="2021-06" db="EMBL/GenBank/DDBJ databases">
        <title>Caerostris darwini draft genome.</title>
        <authorList>
            <person name="Kono N."/>
            <person name="Arakawa K."/>
        </authorList>
    </citation>
    <scope>NUCLEOTIDE SEQUENCE [LARGE SCALE GENOMIC DNA]</scope>
</reference>
<dbReference type="Proteomes" id="UP001054837">
    <property type="component" value="Unassembled WGS sequence"/>
</dbReference>
<accession>A0AAV4USJ6</accession>
<protein>
    <submittedName>
        <fullName evidence="1">Uncharacterized protein</fullName>
    </submittedName>
</protein>
<keyword evidence="2" id="KW-1185">Reference proteome</keyword>
<dbReference type="AlphaFoldDB" id="A0AAV4USJ6"/>
<sequence length="97" mass="11206">MLFRAWSEYFWEEKREHSDGGRREDFTGVGEELRDLFSFLSTFESSKFDSSAMVTVGRTSGCFFNKASKEKKNGIHPFKVIQKMAHDIRSSFCGSFV</sequence>
<dbReference type="EMBL" id="BPLQ01011831">
    <property type="protein sequence ID" value="GIY60674.1"/>
    <property type="molecule type" value="Genomic_DNA"/>
</dbReference>